<accession>A0ABU8CV56</accession>
<name>A0ABU8CV56_9HYPH</name>
<dbReference type="Proteomes" id="UP001531129">
    <property type="component" value="Unassembled WGS sequence"/>
</dbReference>
<proteinExistence type="predicted"/>
<reference evidence="1 2" key="1">
    <citation type="submission" date="2024-01" db="EMBL/GenBank/DDBJ databases">
        <title>Draft genome sequences of three bacterial strains isolated from Acacia saligna represent a potential new species within the genus Rhizobium.</title>
        <authorList>
            <person name="Tambong J.T."/>
            <person name="Mnasri B."/>
        </authorList>
    </citation>
    <scope>NUCLEOTIDE SEQUENCE [LARGE SCALE GENOMIC DNA]</scope>
    <source>
        <strain evidence="1 2">1AS12I</strain>
    </source>
</reference>
<dbReference type="RefSeq" id="WP_335916420.1">
    <property type="nucleotide sequence ID" value="NZ_JBAMYB010000027.1"/>
</dbReference>
<organism evidence="1 2">
    <name type="scientific">Rhizobium aouanii</name>
    <dbReference type="NCBI Taxonomy" id="3118145"/>
    <lineage>
        <taxon>Bacteria</taxon>
        <taxon>Pseudomonadati</taxon>
        <taxon>Pseudomonadota</taxon>
        <taxon>Alphaproteobacteria</taxon>
        <taxon>Hyphomicrobiales</taxon>
        <taxon>Rhizobiaceae</taxon>
        <taxon>Rhizobium/Agrobacterium group</taxon>
        <taxon>Rhizobium</taxon>
    </lineage>
</organism>
<evidence type="ECO:0000313" key="2">
    <source>
        <dbReference type="Proteomes" id="UP001531129"/>
    </source>
</evidence>
<protein>
    <submittedName>
        <fullName evidence="1">Uncharacterized protein</fullName>
    </submittedName>
</protein>
<keyword evidence="2" id="KW-1185">Reference proteome</keyword>
<gene>
    <name evidence="1" type="ORF">V8Q02_32635</name>
</gene>
<evidence type="ECO:0000313" key="1">
    <source>
        <dbReference type="EMBL" id="MEI1252701.1"/>
    </source>
</evidence>
<dbReference type="EMBL" id="JBAMYC010000028">
    <property type="protein sequence ID" value="MEI1252701.1"/>
    <property type="molecule type" value="Genomic_DNA"/>
</dbReference>
<comment type="caution">
    <text evidence="1">The sequence shown here is derived from an EMBL/GenBank/DDBJ whole genome shotgun (WGS) entry which is preliminary data.</text>
</comment>
<sequence>MTKTASLDAQPKVGLAFDAQIIALQPEGIEPRKLLGTVAAFCGGTLRVTRL</sequence>